<dbReference type="AlphaFoldDB" id="A0A562LWE5"/>
<feature type="domain" description="Purple acid phosphatase N-terminal" evidence="4">
    <location>
        <begin position="47"/>
        <end position="142"/>
    </location>
</feature>
<protein>
    <submittedName>
        <fullName evidence="5">Purple acid phosphatase-like protein</fullName>
    </submittedName>
</protein>
<dbReference type="InterPro" id="IPR008963">
    <property type="entry name" value="Purple_acid_Pase-like_N"/>
</dbReference>
<gene>
    <name evidence="5" type="ORF">IP93_01235</name>
</gene>
<accession>A0A562LWE5</accession>
<dbReference type="Gene3D" id="2.60.40.380">
    <property type="entry name" value="Purple acid phosphatase-like, N-terminal"/>
    <property type="match status" value="1"/>
</dbReference>
<organism evidence="5 6">
    <name type="scientific">Aerolutibacter ruishenii</name>
    <dbReference type="NCBI Taxonomy" id="686800"/>
    <lineage>
        <taxon>Bacteria</taxon>
        <taxon>Pseudomonadati</taxon>
        <taxon>Pseudomonadota</taxon>
        <taxon>Gammaproteobacteria</taxon>
        <taxon>Lysobacterales</taxon>
        <taxon>Lysobacteraceae</taxon>
        <taxon>Aerolutibacter</taxon>
    </lineage>
</organism>
<evidence type="ECO:0000313" key="6">
    <source>
        <dbReference type="Proteomes" id="UP000316471"/>
    </source>
</evidence>
<dbReference type="InterPro" id="IPR004843">
    <property type="entry name" value="Calcineurin-like_PHP"/>
</dbReference>
<evidence type="ECO:0000256" key="2">
    <source>
        <dbReference type="SAM" id="SignalP"/>
    </source>
</evidence>
<keyword evidence="1 2" id="KW-0732">Signal</keyword>
<feature type="signal peptide" evidence="2">
    <location>
        <begin position="1"/>
        <end position="22"/>
    </location>
</feature>
<comment type="caution">
    <text evidence="5">The sequence shown here is derived from an EMBL/GenBank/DDBJ whole genome shotgun (WGS) entry which is preliminary data.</text>
</comment>
<feature type="domain" description="Calcineurin-like phosphoesterase" evidence="3">
    <location>
        <begin position="153"/>
        <end position="351"/>
    </location>
</feature>
<dbReference type="EMBL" id="VLKP01000004">
    <property type="protein sequence ID" value="TWI11954.1"/>
    <property type="molecule type" value="Genomic_DNA"/>
</dbReference>
<dbReference type="InterPro" id="IPR029052">
    <property type="entry name" value="Metallo-depent_PP-like"/>
</dbReference>
<dbReference type="Pfam" id="PF00149">
    <property type="entry name" value="Metallophos"/>
    <property type="match status" value="1"/>
</dbReference>
<dbReference type="PANTHER" id="PTHR22953:SF153">
    <property type="entry name" value="PURPLE ACID PHOSPHATASE"/>
    <property type="match status" value="1"/>
</dbReference>
<dbReference type="OrthoDB" id="9809781at2"/>
<dbReference type="PANTHER" id="PTHR22953">
    <property type="entry name" value="ACID PHOSPHATASE RELATED"/>
    <property type="match status" value="1"/>
</dbReference>
<dbReference type="SUPFAM" id="SSF56300">
    <property type="entry name" value="Metallo-dependent phosphatases"/>
    <property type="match status" value="1"/>
</dbReference>
<dbReference type="RefSeq" id="WP_144813320.1">
    <property type="nucleotide sequence ID" value="NZ_VLKP01000004.1"/>
</dbReference>
<evidence type="ECO:0000256" key="1">
    <source>
        <dbReference type="ARBA" id="ARBA00022729"/>
    </source>
</evidence>
<keyword evidence="6" id="KW-1185">Reference proteome</keyword>
<proteinExistence type="predicted"/>
<dbReference type="PROSITE" id="PS51257">
    <property type="entry name" value="PROKAR_LIPOPROTEIN"/>
    <property type="match status" value="1"/>
</dbReference>
<dbReference type="Pfam" id="PF16656">
    <property type="entry name" value="Pur_ac_phosph_N"/>
    <property type="match status" value="1"/>
</dbReference>
<dbReference type="Proteomes" id="UP000316471">
    <property type="component" value="Unassembled WGS sequence"/>
</dbReference>
<dbReference type="Gene3D" id="3.60.21.10">
    <property type="match status" value="1"/>
</dbReference>
<dbReference type="GO" id="GO:0003993">
    <property type="term" value="F:acid phosphatase activity"/>
    <property type="evidence" value="ECO:0007669"/>
    <property type="project" value="InterPro"/>
</dbReference>
<name>A0A562LWE5_9GAMM</name>
<evidence type="ECO:0000259" key="3">
    <source>
        <dbReference type="Pfam" id="PF00149"/>
    </source>
</evidence>
<dbReference type="SUPFAM" id="SSF49363">
    <property type="entry name" value="Purple acid phosphatase, N-terminal domain"/>
    <property type="match status" value="1"/>
</dbReference>
<dbReference type="InterPro" id="IPR039331">
    <property type="entry name" value="PAPs-like"/>
</dbReference>
<reference evidence="5 6" key="1">
    <citation type="journal article" date="2015" name="Stand. Genomic Sci.">
        <title>Genomic Encyclopedia of Bacterial and Archaeal Type Strains, Phase III: the genomes of soil and plant-associated and newly described type strains.</title>
        <authorList>
            <person name="Whitman W.B."/>
            <person name="Woyke T."/>
            <person name="Klenk H.P."/>
            <person name="Zhou Y."/>
            <person name="Lilburn T.G."/>
            <person name="Beck B.J."/>
            <person name="De Vos P."/>
            <person name="Vandamme P."/>
            <person name="Eisen J.A."/>
            <person name="Garrity G."/>
            <person name="Hugenholtz P."/>
            <person name="Kyrpides N.C."/>
        </authorList>
    </citation>
    <scope>NUCLEOTIDE SEQUENCE [LARGE SCALE GENOMIC DNA]</scope>
    <source>
        <strain evidence="5 6">CGMCC 1.10136</strain>
    </source>
</reference>
<feature type="chain" id="PRO_5022146016" evidence="2">
    <location>
        <begin position="23"/>
        <end position="462"/>
    </location>
</feature>
<evidence type="ECO:0000313" key="5">
    <source>
        <dbReference type="EMBL" id="TWI11954.1"/>
    </source>
</evidence>
<evidence type="ECO:0000259" key="4">
    <source>
        <dbReference type="Pfam" id="PF16656"/>
    </source>
</evidence>
<dbReference type="GO" id="GO:0046872">
    <property type="term" value="F:metal ion binding"/>
    <property type="evidence" value="ECO:0007669"/>
    <property type="project" value="InterPro"/>
</dbReference>
<sequence length="462" mass="50748">MNLSCRRSLLLFAALAACHAHAQSHGENEPNLSIPSGSQRYVAGEMPDRIVATPSQDPATGFAVNWRTSVAVQSAALEILEAVDSPDVGTPRRVQAVTTAMASENGLAHFHRADIDALKPDTLYMFRVQGAGSWSGWRQLRTAAASGQPLTLLYFGDTQNKNVSHVGRVTRAAMRHAPEALMALYAGDLVSGGDGVDDSEWGEWFEAAGDLPGVMMVAPAIGNHEYFEEFEDTPQERRVLGRHWPVTFALPRNGAVAADASRTTYWFDVQGVRVVVLDGTSMLDLGTAKAQADWADEVLASNHQPWTIVMVHQPMFSPRGRGASDRLRAALVPVLERHKVDLVLQGHDHTYGRRTGEHRGHALPQYIVSVAGPKQYRVSAEAKRTMAPWAEDTQLFQVLRIDDGRLHYEARTATGRLYDAFEVLRDANGAKRVNELRGGRISGRDCSHRDATLGGRTDRCWE</sequence>
<dbReference type="InterPro" id="IPR015914">
    <property type="entry name" value="PAPs_N"/>
</dbReference>